<evidence type="ECO:0000313" key="4">
    <source>
        <dbReference type="Proteomes" id="UP000759131"/>
    </source>
</evidence>
<evidence type="ECO:0000256" key="2">
    <source>
        <dbReference type="SAM" id="Phobius"/>
    </source>
</evidence>
<reference evidence="3" key="1">
    <citation type="submission" date="2020-11" db="EMBL/GenBank/DDBJ databases">
        <authorList>
            <person name="Tran Van P."/>
        </authorList>
    </citation>
    <scope>NUCLEOTIDE SEQUENCE</scope>
</reference>
<sequence>TANGTLAWANEWLGYLALGMFSMVLFIPTLGIIGLMVWEYFSDEAERKAERQKEIEQVMRERYFGKTKDKDEDNDDLDDLDEQMDGEDDDDEEDEEEDEGPAEKETLIHKRRPKMTKAEDYDCL</sequence>
<feature type="transmembrane region" description="Helical" evidence="2">
    <location>
        <begin position="12"/>
        <end position="38"/>
    </location>
</feature>
<protein>
    <submittedName>
        <fullName evidence="3">Uncharacterized protein</fullName>
    </submittedName>
</protein>
<keyword evidence="2" id="KW-1133">Transmembrane helix</keyword>
<feature type="non-terminal residue" evidence="3">
    <location>
        <position position="1"/>
    </location>
</feature>
<name>A0A7R9LI28_9ACAR</name>
<dbReference type="EMBL" id="CAJPIZ010025073">
    <property type="protein sequence ID" value="CAG2118646.1"/>
    <property type="molecule type" value="Genomic_DNA"/>
</dbReference>
<accession>A0A7R9LI28</accession>
<dbReference type="OrthoDB" id="6506020at2759"/>
<feature type="compositionally biased region" description="Acidic residues" evidence="1">
    <location>
        <begin position="72"/>
        <end position="100"/>
    </location>
</feature>
<gene>
    <name evidence="3" type="ORF">OSB1V03_LOCUS18597</name>
</gene>
<dbReference type="Proteomes" id="UP000759131">
    <property type="component" value="Unassembled WGS sequence"/>
</dbReference>
<keyword evidence="2" id="KW-0472">Membrane</keyword>
<keyword evidence="4" id="KW-1185">Reference proteome</keyword>
<feature type="compositionally biased region" description="Basic and acidic residues" evidence="1">
    <location>
        <begin position="62"/>
        <end position="71"/>
    </location>
</feature>
<organism evidence="3">
    <name type="scientific">Medioppia subpectinata</name>
    <dbReference type="NCBI Taxonomy" id="1979941"/>
    <lineage>
        <taxon>Eukaryota</taxon>
        <taxon>Metazoa</taxon>
        <taxon>Ecdysozoa</taxon>
        <taxon>Arthropoda</taxon>
        <taxon>Chelicerata</taxon>
        <taxon>Arachnida</taxon>
        <taxon>Acari</taxon>
        <taxon>Acariformes</taxon>
        <taxon>Sarcoptiformes</taxon>
        <taxon>Oribatida</taxon>
        <taxon>Brachypylina</taxon>
        <taxon>Oppioidea</taxon>
        <taxon>Oppiidae</taxon>
        <taxon>Medioppia</taxon>
    </lineage>
</organism>
<proteinExistence type="predicted"/>
<feature type="region of interest" description="Disordered" evidence="1">
    <location>
        <begin position="62"/>
        <end position="124"/>
    </location>
</feature>
<evidence type="ECO:0000313" key="3">
    <source>
        <dbReference type="EMBL" id="CAD7641313.1"/>
    </source>
</evidence>
<evidence type="ECO:0000256" key="1">
    <source>
        <dbReference type="SAM" id="MobiDB-lite"/>
    </source>
</evidence>
<dbReference type="AlphaFoldDB" id="A0A7R9LI28"/>
<keyword evidence="2" id="KW-0812">Transmembrane</keyword>
<dbReference type="EMBL" id="OC879648">
    <property type="protein sequence ID" value="CAD7641313.1"/>
    <property type="molecule type" value="Genomic_DNA"/>
</dbReference>